<feature type="region of interest" description="Disordered" evidence="1">
    <location>
        <begin position="1"/>
        <end position="25"/>
    </location>
</feature>
<proteinExistence type="predicted"/>
<dbReference type="InterPro" id="IPR037401">
    <property type="entry name" value="SnoaL-like"/>
</dbReference>
<feature type="domain" description="SnoaL-like" evidence="2">
    <location>
        <begin position="35"/>
        <end position="151"/>
    </location>
</feature>
<evidence type="ECO:0000313" key="4">
    <source>
        <dbReference type="Proteomes" id="UP001321526"/>
    </source>
</evidence>
<evidence type="ECO:0000256" key="1">
    <source>
        <dbReference type="SAM" id="MobiDB-lite"/>
    </source>
</evidence>
<dbReference type="InterPro" id="IPR032710">
    <property type="entry name" value="NTF2-like_dom_sf"/>
</dbReference>
<dbReference type="Pfam" id="PF13474">
    <property type="entry name" value="SnoaL_3"/>
    <property type="match status" value="1"/>
</dbReference>
<evidence type="ECO:0000259" key="2">
    <source>
        <dbReference type="Pfam" id="PF13474"/>
    </source>
</evidence>
<evidence type="ECO:0000313" key="3">
    <source>
        <dbReference type="EMBL" id="WFF41199.1"/>
    </source>
</evidence>
<sequence length="152" mass="16800">MTQTPDAAPALIPTPSSTPEAKPSVAQCEAGATRTLQRWAEAISRADAPALLALYADDAILVPTVSNAIRGTQAAREDYFRDFLSREGLDCQLGEYTRRVSHKLGTVVVGGHYFFRYRDGSERITIPARFLFTFEEIEGEWKITSHHSSQLA</sequence>
<dbReference type="CDD" id="cd00531">
    <property type="entry name" value="NTF2_like"/>
    <property type="match status" value="1"/>
</dbReference>
<organism evidence="3 4">
    <name type="scientific">Salinicola endophyticus</name>
    <dbReference type="NCBI Taxonomy" id="1949083"/>
    <lineage>
        <taxon>Bacteria</taxon>
        <taxon>Pseudomonadati</taxon>
        <taxon>Pseudomonadota</taxon>
        <taxon>Gammaproteobacteria</taxon>
        <taxon>Oceanospirillales</taxon>
        <taxon>Halomonadaceae</taxon>
        <taxon>Salinicola</taxon>
    </lineage>
</organism>
<protein>
    <submittedName>
        <fullName evidence="3">DUF4440 domain-containing protein</fullName>
    </submittedName>
</protein>
<dbReference type="Gene3D" id="3.10.450.50">
    <property type="match status" value="1"/>
</dbReference>
<dbReference type="EMBL" id="CP035631">
    <property type="protein sequence ID" value="WFF41199.1"/>
    <property type="molecule type" value="Genomic_DNA"/>
</dbReference>
<dbReference type="RefSeq" id="WP_282235976.1">
    <property type="nucleotide sequence ID" value="NZ_CP035631.1"/>
</dbReference>
<dbReference type="SUPFAM" id="SSF54427">
    <property type="entry name" value="NTF2-like"/>
    <property type="match status" value="1"/>
</dbReference>
<dbReference type="Proteomes" id="UP001321526">
    <property type="component" value="Chromosome"/>
</dbReference>
<name>A0ABY8FMT7_9GAMM</name>
<keyword evidence="4" id="KW-1185">Reference proteome</keyword>
<accession>A0ABY8FMT7</accession>
<gene>
    <name evidence="3" type="ORF">EVC62_06615</name>
</gene>
<reference evidence="3 4" key="1">
    <citation type="submission" date="2019-01" db="EMBL/GenBank/DDBJ databases">
        <title>Genome sequence of Salinicola endophyticus REST5.</title>
        <authorList>
            <person name="Nascimento F.X."/>
        </authorList>
    </citation>
    <scope>NUCLEOTIDE SEQUENCE [LARGE SCALE GENOMIC DNA]</scope>
    <source>
        <strain evidence="3 4">REST5</strain>
    </source>
</reference>